<dbReference type="GO" id="GO:0002143">
    <property type="term" value="P:tRNA wobble position uridine thiolation"/>
    <property type="evidence" value="ECO:0007669"/>
    <property type="project" value="TreeGrafter"/>
</dbReference>
<feature type="site" description="Interaction with tRNA" evidence="9">
    <location>
        <position position="318"/>
    </location>
</feature>
<dbReference type="Gene3D" id="2.40.30.10">
    <property type="entry name" value="Translation factors"/>
    <property type="match status" value="1"/>
</dbReference>
<dbReference type="InterPro" id="IPR046884">
    <property type="entry name" value="MnmA-like_central"/>
</dbReference>
<comment type="function">
    <text evidence="9">Catalyzes the 2-thiolation of uridine at the wobble position (U34) of tRNA, leading to the formation of s(2)U34.</text>
</comment>
<gene>
    <name evidence="9" type="primary">mnmA</name>
    <name evidence="12" type="ORF">HL41_01880</name>
</gene>
<keyword evidence="2 9" id="KW-0808">Transferase</keyword>
<dbReference type="HOGENOM" id="CLU_035188_0_0_0"/>
<comment type="similarity">
    <text evidence="9">Belongs to the MnmA/TRMU family.</text>
</comment>
<keyword evidence="3 9" id="KW-0819">tRNA processing</keyword>
<dbReference type="KEGG" id="tcm:HL41_01880"/>
<dbReference type="Pfam" id="PF20259">
    <property type="entry name" value="tRNA_Me_trans_M"/>
    <property type="match status" value="1"/>
</dbReference>
<feature type="binding site" evidence="9">
    <location>
        <position position="32"/>
    </location>
    <ligand>
        <name>ATP</name>
        <dbReference type="ChEBI" id="CHEBI:30616"/>
    </ligand>
</feature>
<dbReference type="PaxDb" id="289377-HL41_01880"/>
<comment type="caution">
    <text evidence="9">Lacks conserved residue(s) required for the propagation of feature annotation.</text>
</comment>
<evidence type="ECO:0000256" key="6">
    <source>
        <dbReference type="ARBA" id="ARBA00022884"/>
    </source>
</evidence>
<evidence type="ECO:0000259" key="11">
    <source>
        <dbReference type="Pfam" id="PF20259"/>
    </source>
</evidence>
<dbReference type="eggNOG" id="COG0482">
    <property type="taxonomic scope" value="Bacteria"/>
</dbReference>
<dbReference type="NCBIfam" id="NF001138">
    <property type="entry name" value="PRK00143.1"/>
    <property type="match status" value="1"/>
</dbReference>
<dbReference type="GO" id="GO:0000049">
    <property type="term" value="F:tRNA binding"/>
    <property type="evidence" value="ECO:0007669"/>
    <property type="project" value="UniProtKB-KW"/>
</dbReference>
<evidence type="ECO:0000256" key="3">
    <source>
        <dbReference type="ARBA" id="ARBA00022694"/>
    </source>
</evidence>
<dbReference type="GO" id="GO:0103016">
    <property type="term" value="F:tRNA-uridine 2-sulfurtransferase activity"/>
    <property type="evidence" value="ECO:0007669"/>
    <property type="project" value="UniProtKB-EC"/>
</dbReference>
<comment type="subcellular location">
    <subcellularLocation>
        <location evidence="9">Cytoplasm</location>
    </subcellularLocation>
</comment>
<dbReference type="PANTHER" id="PTHR11933:SF5">
    <property type="entry name" value="MITOCHONDRIAL TRNA-SPECIFIC 2-THIOURIDYLASE 1"/>
    <property type="match status" value="1"/>
</dbReference>
<feature type="region of interest" description="Interaction with tRNA" evidence="9">
    <location>
        <begin position="285"/>
        <end position="286"/>
    </location>
</feature>
<dbReference type="Pfam" id="PF03054">
    <property type="entry name" value="tRNA_Me_trans"/>
    <property type="match status" value="1"/>
</dbReference>
<name>A0A075WS36_9BACT</name>
<keyword evidence="13" id="KW-1185">Reference proteome</keyword>
<keyword evidence="5 9" id="KW-0067">ATP-binding</keyword>
<dbReference type="Gene3D" id="3.40.50.620">
    <property type="entry name" value="HUPs"/>
    <property type="match status" value="1"/>
</dbReference>
<dbReference type="PANTHER" id="PTHR11933">
    <property type="entry name" value="TRNA 5-METHYLAMINOMETHYL-2-THIOURIDYLATE -METHYLTRANSFERASE"/>
    <property type="match status" value="1"/>
</dbReference>
<comment type="catalytic activity">
    <reaction evidence="8 9">
        <text>S-sulfanyl-L-cysteinyl-[protein] + uridine(34) in tRNA + AH2 + ATP = 2-thiouridine(34) in tRNA + L-cysteinyl-[protein] + A + AMP + diphosphate + H(+)</text>
        <dbReference type="Rhea" id="RHEA:47032"/>
        <dbReference type="Rhea" id="RHEA-COMP:10131"/>
        <dbReference type="Rhea" id="RHEA-COMP:11726"/>
        <dbReference type="Rhea" id="RHEA-COMP:11727"/>
        <dbReference type="Rhea" id="RHEA-COMP:11728"/>
        <dbReference type="ChEBI" id="CHEBI:13193"/>
        <dbReference type="ChEBI" id="CHEBI:15378"/>
        <dbReference type="ChEBI" id="CHEBI:17499"/>
        <dbReference type="ChEBI" id="CHEBI:29950"/>
        <dbReference type="ChEBI" id="CHEBI:30616"/>
        <dbReference type="ChEBI" id="CHEBI:33019"/>
        <dbReference type="ChEBI" id="CHEBI:61963"/>
        <dbReference type="ChEBI" id="CHEBI:65315"/>
        <dbReference type="ChEBI" id="CHEBI:87170"/>
        <dbReference type="ChEBI" id="CHEBI:456215"/>
        <dbReference type="EC" id="2.8.1.13"/>
    </reaction>
</comment>
<protein>
    <recommendedName>
        <fullName evidence="9">tRNA-specific 2-thiouridylase MnmA</fullName>
        <ecNumber evidence="9">2.8.1.13</ecNumber>
    </recommendedName>
</protein>
<dbReference type="AlphaFoldDB" id="A0A075WS36"/>
<evidence type="ECO:0000256" key="8">
    <source>
        <dbReference type="ARBA" id="ARBA00051542"/>
    </source>
</evidence>
<keyword evidence="9" id="KW-0963">Cytoplasm</keyword>
<sequence length="338" mass="38132">MKIAICLSGGIDSAVSAYLLKKQGVSLVGITFKLFEKQKEIEKAKFIAQTLDIPHHIIDLTQKFQEQIISYFINTYAQGKTPNPCALCNAKIKFGEVLDWTLKNLGAEKLATGHYVDLGEYQGELLLKKPKDTKKDQSYFLSLINKQVLPFLNFPLSGYLKEEVKIMAKEIFGIETSQESQDVCFLKRTSVKEFLSMFLQPKKGPVVYKEKVVGTHEGIFFYTIGQRKGLRLPLGKPLYITCLDPQTNTIFLGEKKDLAVKGLVLESLNLHLPIEKWTSPEAQIRYRAPRVKVKDIITEGKKTKVLFEEVVFGVTPGQVCAFYEKEFLLGGGIIVDKL</sequence>
<feature type="domain" description="tRNA-specific 2-thiouridylase MnmA-like C-terminal" evidence="10">
    <location>
        <begin position="263"/>
        <end position="334"/>
    </location>
</feature>
<evidence type="ECO:0000256" key="2">
    <source>
        <dbReference type="ARBA" id="ARBA00022679"/>
    </source>
</evidence>
<evidence type="ECO:0000256" key="5">
    <source>
        <dbReference type="ARBA" id="ARBA00022840"/>
    </source>
</evidence>
<keyword evidence="7" id="KW-1015">Disulfide bond</keyword>
<evidence type="ECO:0000256" key="9">
    <source>
        <dbReference type="HAMAP-Rule" id="MF_00144"/>
    </source>
</evidence>
<evidence type="ECO:0000256" key="1">
    <source>
        <dbReference type="ARBA" id="ARBA00022555"/>
    </source>
</evidence>
<keyword evidence="6 9" id="KW-0694">RNA-binding</keyword>
<dbReference type="EMBL" id="CP008796">
    <property type="protein sequence ID" value="AIH03661.1"/>
    <property type="molecule type" value="Genomic_DNA"/>
</dbReference>
<accession>A0A075WS36</accession>
<dbReference type="HAMAP" id="MF_00144">
    <property type="entry name" value="tRNA_thiouridyl_MnmA"/>
    <property type="match status" value="1"/>
</dbReference>
<feature type="binding site" evidence="9">
    <location>
        <position position="113"/>
    </location>
    <ligand>
        <name>ATP</name>
        <dbReference type="ChEBI" id="CHEBI:30616"/>
    </ligand>
</feature>
<feature type="region of interest" description="Interaction with tRNA" evidence="9">
    <location>
        <begin position="135"/>
        <end position="137"/>
    </location>
</feature>
<evidence type="ECO:0000256" key="7">
    <source>
        <dbReference type="ARBA" id="ARBA00023157"/>
    </source>
</evidence>
<dbReference type="EC" id="2.8.1.13" evidence="9"/>
<dbReference type="OrthoDB" id="9800696at2"/>
<evidence type="ECO:0000259" key="10">
    <source>
        <dbReference type="Pfam" id="PF20258"/>
    </source>
</evidence>
<dbReference type="InterPro" id="IPR023382">
    <property type="entry name" value="MnmA-like_central_sf"/>
</dbReference>
<dbReference type="Pfam" id="PF20258">
    <property type="entry name" value="tRNA_Me_trans_C"/>
    <property type="match status" value="1"/>
</dbReference>
<evidence type="ECO:0000256" key="4">
    <source>
        <dbReference type="ARBA" id="ARBA00022741"/>
    </source>
</evidence>
<keyword evidence="4 9" id="KW-0547">Nucleotide-binding</keyword>
<dbReference type="GO" id="GO:0005737">
    <property type="term" value="C:cytoplasm"/>
    <property type="evidence" value="ECO:0007669"/>
    <property type="project" value="UniProtKB-SubCell"/>
</dbReference>
<dbReference type="InterPro" id="IPR014729">
    <property type="entry name" value="Rossmann-like_a/b/a_fold"/>
</dbReference>
<feature type="active site" description="Cysteine persulfide intermediate" evidence="9">
    <location>
        <position position="184"/>
    </location>
</feature>
<reference evidence="12 13" key="1">
    <citation type="journal article" date="2015" name="Genome Announc.">
        <title>Genome Sequence of a Sulfate-Reducing Thermophilic Bacterium, Thermodesulfobacterium commune DSM 2178T (Phylum Thermodesulfobacteria).</title>
        <authorList>
            <person name="Bhatnagar S."/>
            <person name="Badger J.H."/>
            <person name="Madupu R."/>
            <person name="Khouri H.M."/>
            <person name="O'Connor E.M."/>
            <person name="Robb F.T."/>
            <person name="Ward N.L."/>
            <person name="Eisen J.A."/>
        </authorList>
    </citation>
    <scope>NUCLEOTIDE SEQUENCE [LARGE SCALE GENOMIC DNA]</scope>
    <source>
        <strain evidence="12 13">DSM 2178</strain>
    </source>
</reference>
<dbReference type="CDD" id="cd01998">
    <property type="entry name" value="MnmA_TRMU-like"/>
    <property type="match status" value="1"/>
</dbReference>
<dbReference type="Proteomes" id="UP000028481">
    <property type="component" value="Chromosome"/>
</dbReference>
<feature type="site" description="Interaction with tRNA" evidence="9">
    <location>
        <position position="114"/>
    </location>
</feature>
<dbReference type="Gene3D" id="2.30.30.280">
    <property type="entry name" value="Adenine nucleotide alpha hydrolases-like domains"/>
    <property type="match status" value="1"/>
</dbReference>
<dbReference type="GO" id="GO:0005524">
    <property type="term" value="F:ATP binding"/>
    <property type="evidence" value="ECO:0007669"/>
    <property type="project" value="UniProtKB-KW"/>
</dbReference>
<organism evidence="12 13">
    <name type="scientific">Thermodesulfobacterium commune DSM 2178</name>
    <dbReference type="NCBI Taxonomy" id="289377"/>
    <lineage>
        <taxon>Bacteria</taxon>
        <taxon>Pseudomonadati</taxon>
        <taxon>Thermodesulfobacteriota</taxon>
        <taxon>Thermodesulfobacteria</taxon>
        <taxon>Thermodesulfobacteriales</taxon>
        <taxon>Thermodesulfobacteriaceae</taxon>
        <taxon>Thermodesulfobacterium</taxon>
    </lineage>
</organism>
<feature type="domain" description="tRNA-specific 2-thiouridylase MnmA-like central" evidence="11">
    <location>
        <begin position="192"/>
        <end position="253"/>
    </location>
</feature>
<dbReference type="STRING" id="289377.HL41_01880"/>
<keyword evidence="1 9" id="KW-0820">tRNA-binding</keyword>
<evidence type="ECO:0000313" key="12">
    <source>
        <dbReference type="EMBL" id="AIH03661.1"/>
    </source>
</evidence>
<proteinExistence type="inferred from homology"/>
<dbReference type="NCBIfam" id="TIGR00420">
    <property type="entry name" value="trmU"/>
    <property type="match status" value="1"/>
</dbReference>
<dbReference type="SUPFAM" id="SSF52402">
    <property type="entry name" value="Adenine nucleotide alpha hydrolases-like"/>
    <property type="match status" value="1"/>
</dbReference>
<feature type="active site" description="Nucleophile" evidence="9">
    <location>
        <position position="88"/>
    </location>
</feature>
<dbReference type="RefSeq" id="WP_038060023.1">
    <property type="nucleotide sequence ID" value="NZ_CP008796.1"/>
</dbReference>
<dbReference type="InterPro" id="IPR004506">
    <property type="entry name" value="MnmA-like"/>
</dbReference>
<evidence type="ECO:0000313" key="13">
    <source>
        <dbReference type="Proteomes" id="UP000028481"/>
    </source>
</evidence>
<dbReference type="InterPro" id="IPR046885">
    <property type="entry name" value="MnmA-like_C"/>
</dbReference>